<keyword evidence="3" id="KW-0238">DNA-binding</keyword>
<name>A0A0R3LX60_9BRAD</name>
<accession>A0A0R3LX60</accession>
<keyword evidence="2" id="KW-0229">DNA integration</keyword>
<dbReference type="InterPro" id="IPR011010">
    <property type="entry name" value="DNA_brk_join_enz"/>
</dbReference>
<evidence type="ECO:0000256" key="4">
    <source>
        <dbReference type="ARBA" id="ARBA00023172"/>
    </source>
</evidence>
<evidence type="ECO:0000256" key="2">
    <source>
        <dbReference type="ARBA" id="ARBA00022908"/>
    </source>
</evidence>
<keyword evidence="4" id="KW-0233">DNA recombination</keyword>
<comment type="caution">
    <text evidence="6">The sequence shown here is derived from an EMBL/GenBank/DDBJ whole genome shotgun (WGS) entry which is preliminary data.</text>
</comment>
<dbReference type="SUPFAM" id="SSF56349">
    <property type="entry name" value="DNA breaking-rejoining enzymes"/>
    <property type="match status" value="1"/>
</dbReference>
<gene>
    <name evidence="6" type="ORF">CQ12_13910</name>
</gene>
<dbReference type="InterPro" id="IPR002104">
    <property type="entry name" value="Integrase_catalytic"/>
</dbReference>
<protein>
    <submittedName>
        <fullName evidence="6">Integrase</fullName>
    </submittedName>
</protein>
<dbReference type="GO" id="GO:0006310">
    <property type="term" value="P:DNA recombination"/>
    <property type="evidence" value="ECO:0007669"/>
    <property type="project" value="UniProtKB-KW"/>
</dbReference>
<dbReference type="PANTHER" id="PTHR30349">
    <property type="entry name" value="PHAGE INTEGRASE-RELATED"/>
    <property type="match status" value="1"/>
</dbReference>
<dbReference type="InterPro" id="IPR013762">
    <property type="entry name" value="Integrase-like_cat_sf"/>
</dbReference>
<keyword evidence="7" id="KW-1185">Reference proteome</keyword>
<dbReference type="Gene3D" id="1.10.443.10">
    <property type="entry name" value="Intergrase catalytic core"/>
    <property type="match status" value="1"/>
</dbReference>
<reference evidence="6 7" key="1">
    <citation type="submission" date="2014-03" db="EMBL/GenBank/DDBJ databases">
        <title>Bradyrhizobium valentinum sp. nov., isolated from effective nodules of Lupinus mariae-josephae, a lupine endemic of basic-lime soils in Eastern Spain.</title>
        <authorList>
            <person name="Duran D."/>
            <person name="Rey L."/>
            <person name="Navarro A."/>
            <person name="Busquets A."/>
            <person name="Imperial J."/>
            <person name="Ruiz-Argueso T."/>
        </authorList>
    </citation>
    <scope>NUCLEOTIDE SEQUENCE [LARGE SCALE GENOMIC DNA]</scope>
    <source>
        <strain evidence="6 7">PAC68</strain>
    </source>
</reference>
<evidence type="ECO:0000256" key="3">
    <source>
        <dbReference type="ARBA" id="ARBA00023125"/>
    </source>
</evidence>
<dbReference type="Pfam" id="PF00589">
    <property type="entry name" value="Phage_integrase"/>
    <property type="match status" value="1"/>
</dbReference>
<dbReference type="Gene3D" id="1.10.150.130">
    <property type="match status" value="1"/>
</dbReference>
<evidence type="ECO:0000256" key="1">
    <source>
        <dbReference type="ARBA" id="ARBA00008857"/>
    </source>
</evidence>
<organism evidence="6 7">
    <name type="scientific">Bradyrhizobium jicamae</name>
    <dbReference type="NCBI Taxonomy" id="280332"/>
    <lineage>
        <taxon>Bacteria</taxon>
        <taxon>Pseudomonadati</taxon>
        <taxon>Pseudomonadota</taxon>
        <taxon>Alphaproteobacteria</taxon>
        <taxon>Hyphomicrobiales</taxon>
        <taxon>Nitrobacteraceae</taxon>
        <taxon>Bradyrhizobium</taxon>
    </lineage>
</organism>
<feature type="domain" description="Tyr recombinase" evidence="5">
    <location>
        <begin position="233"/>
        <end position="405"/>
    </location>
</feature>
<evidence type="ECO:0000313" key="7">
    <source>
        <dbReference type="Proteomes" id="UP000050863"/>
    </source>
</evidence>
<dbReference type="PANTHER" id="PTHR30349:SF64">
    <property type="entry name" value="PROPHAGE INTEGRASE INTD-RELATED"/>
    <property type="match status" value="1"/>
</dbReference>
<dbReference type="Proteomes" id="UP000050863">
    <property type="component" value="Unassembled WGS sequence"/>
</dbReference>
<dbReference type="PROSITE" id="PS51898">
    <property type="entry name" value="TYR_RECOMBINASE"/>
    <property type="match status" value="1"/>
</dbReference>
<dbReference type="InterPro" id="IPR050090">
    <property type="entry name" value="Tyrosine_recombinase_XerCD"/>
</dbReference>
<dbReference type="STRING" id="280332.CQ12_13910"/>
<dbReference type="AlphaFoldDB" id="A0A0R3LX60"/>
<dbReference type="InterPro" id="IPR010998">
    <property type="entry name" value="Integrase_recombinase_N"/>
</dbReference>
<dbReference type="GO" id="GO:0015074">
    <property type="term" value="P:DNA integration"/>
    <property type="evidence" value="ECO:0007669"/>
    <property type="project" value="UniProtKB-KW"/>
</dbReference>
<dbReference type="GO" id="GO:0003677">
    <property type="term" value="F:DNA binding"/>
    <property type="evidence" value="ECO:0007669"/>
    <property type="project" value="UniProtKB-KW"/>
</dbReference>
<dbReference type="EMBL" id="LLXZ01000071">
    <property type="protein sequence ID" value="KRR09651.1"/>
    <property type="molecule type" value="Genomic_DNA"/>
</dbReference>
<sequence>MARTVRDANLEKREARRRLEARGKPYYRVMEEGVHLGYRRLKSGAGNWVVRSYVGDQKYEVETIGPADDLSDADGVKILSFSQAQARAREVMVDRAHKAAGKSGPLTVKAAVNAYIEFLEAKRKSAKFSRYAADAFVLPDLGEIEVKDLTKDQIETWHHGLAKAGARIRVKKGEEQRFKEVDDPEEHQRRRRSTANRILTVLKAALNRAWREEKVPSDAAWRAVEPFKGVDAARVRYLELAEVTRLLNASDLDLRRLARGAVETGARYGELTRLKVVDFSHNSGTVAIRKSKSSKARHIHLTEDGIAFFRSITAGRAGTEFLFLKENGEPWKKDHQKDPMREACERAKIDPPMGFHGLRHTWASHAVMNGVPLIVVAKNLGHSDTRMVEKHYGHLAPSYVADAIRAGAPRFGAVLSGM</sequence>
<comment type="similarity">
    <text evidence="1">Belongs to the 'phage' integrase family.</text>
</comment>
<evidence type="ECO:0000259" key="5">
    <source>
        <dbReference type="PROSITE" id="PS51898"/>
    </source>
</evidence>
<dbReference type="OrthoDB" id="9814722at2"/>
<evidence type="ECO:0000313" key="6">
    <source>
        <dbReference type="EMBL" id="KRR09651.1"/>
    </source>
</evidence>
<proteinExistence type="inferred from homology"/>
<dbReference type="CDD" id="cd00796">
    <property type="entry name" value="INT_Rci_Hp1_C"/>
    <property type="match status" value="1"/>
</dbReference>